<proteinExistence type="predicted"/>
<reference evidence="1 2" key="1">
    <citation type="journal article" date="2019" name="Int. J. Syst. Evol. Microbiol.">
        <title>The Global Catalogue of Microorganisms (GCM) 10K type strain sequencing project: providing services to taxonomists for standard genome sequencing and annotation.</title>
        <authorList>
            <consortium name="The Broad Institute Genomics Platform"/>
            <consortium name="The Broad Institute Genome Sequencing Center for Infectious Disease"/>
            <person name="Wu L."/>
            <person name="Ma J."/>
        </authorList>
    </citation>
    <scope>NUCLEOTIDE SEQUENCE [LARGE SCALE GENOMIC DNA]</scope>
    <source>
        <strain evidence="1 2">CGMCC 1.12689</strain>
    </source>
</reference>
<dbReference type="RefSeq" id="WP_256418068.1">
    <property type="nucleotide sequence ID" value="NZ_JANHDL010000004.1"/>
</dbReference>
<accession>A0ABD6C1E4</accession>
<comment type="caution">
    <text evidence="1">The sequence shown here is derived from an EMBL/GenBank/DDBJ whole genome shotgun (WGS) entry which is preliminary data.</text>
</comment>
<dbReference type="InterPro" id="IPR010995">
    <property type="entry name" value="DNA_repair_Rad51/TF_NusA_a-hlx"/>
</dbReference>
<dbReference type="Pfam" id="PF14520">
    <property type="entry name" value="HHH_5"/>
    <property type="match status" value="1"/>
</dbReference>
<dbReference type="Gene3D" id="1.10.150.20">
    <property type="entry name" value="5' to 3' exonuclease, C-terminal subdomain"/>
    <property type="match status" value="1"/>
</dbReference>
<gene>
    <name evidence="1" type="ORF">ACFR9T_06580</name>
</gene>
<keyword evidence="2" id="KW-1185">Reference proteome</keyword>
<name>A0ABD6C1E4_9EURY</name>
<sequence length="124" mass="13753">MSTHQTQTAGRAGQTEAEIAELDIYDIHNRSLAIQHMPDALINIESLFGVGKQLATNLRRAGFSTIPDIHHNEKWKLTLIDGVGEDTARGLKSLAAGRCDYHFGNYAWKPFKEHDPTIVAELDA</sequence>
<evidence type="ECO:0000313" key="2">
    <source>
        <dbReference type="Proteomes" id="UP001597185"/>
    </source>
</evidence>
<protein>
    <submittedName>
        <fullName evidence="1">Helix-hairpin-helix domain-containing protein</fullName>
    </submittedName>
</protein>
<dbReference type="AlphaFoldDB" id="A0ABD6C1E4"/>
<organism evidence="1 2">
    <name type="scientific">Halorubrum laminariae</name>
    <dbReference type="NCBI Taxonomy" id="1433523"/>
    <lineage>
        <taxon>Archaea</taxon>
        <taxon>Methanobacteriati</taxon>
        <taxon>Methanobacteriota</taxon>
        <taxon>Stenosarchaea group</taxon>
        <taxon>Halobacteria</taxon>
        <taxon>Halobacteriales</taxon>
        <taxon>Haloferacaceae</taxon>
        <taxon>Halorubrum</taxon>
    </lineage>
</organism>
<evidence type="ECO:0000313" key="1">
    <source>
        <dbReference type="EMBL" id="MFD1570253.1"/>
    </source>
</evidence>
<dbReference type="SUPFAM" id="SSF47794">
    <property type="entry name" value="Rad51 N-terminal domain-like"/>
    <property type="match status" value="1"/>
</dbReference>
<dbReference type="Proteomes" id="UP001597185">
    <property type="component" value="Unassembled WGS sequence"/>
</dbReference>
<dbReference type="EMBL" id="JBHUDB010000002">
    <property type="protein sequence ID" value="MFD1570253.1"/>
    <property type="molecule type" value="Genomic_DNA"/>
</dbReference>